<evidence type="ECO:0000256" key="8">
    <source>
        <dbReference type="SAM" id="Phobius"/>
    </source>
</evidence>
<dbReference type="PANTHER" id="PTHR30472:SF24">
    <property type="entry name" value="FERRIC ENTEROBACTIN TRANSPORT SYSTEM PERMEASE PROTEIN FEPG"/>
    <property type="match status" value="1"/>
</dbReference>
<keyword evidence="5 8" id="KW-0812">Transmembrane</keyword>
<gene>
    <name evidence="9" type="ORF">BEP19_02290</name>
</gene>
<evidence type="ECO:0000256" key="6">
    <source>
        <dbReference type="ARBA" id="ARBA00022989"/>
    </source>
</evidence>
<evidence type="ECO:0000256" key="2">
    <source>
        <dbReference type="ARBA" id="ARBA00007935"/>
    </source>
</evidence>
<evidence type="ECO:0000313" key="9">
    <source>
        <dbReference type="EMBL" id="RKD25790.1"/>
    </source>
</evidence>
<feature type="transmembrane region" description="Helical" evidence="8">
    <location>
        <begin position="107"/>
        <end position="127"/>
    </location>
</feature>
<keyword evidence="3" id="KW-0813">Transport</keyword>
<feature type="transmembrane region" description="Helical" evidence="8">
    <location>
        <begin position="78"/>
        <end position="98"/>
    </location>
</feature>
<evidence type="ECO:0000256" key="7">
    <source>
        <dbReference type="ARBA" id="ARBA00023136"/>
    </source>
</evidence>
<evidence type="ECO:0000313" key="10">
    <source>
        <dbReference type="Proteomes" id="UP000284219"/>
    </source>
</evidence>
<proteinExistence type="inferred from homology"/>
<dbReference type="GO" id="GO:0033214">
    <property type="term" value="P:siderophore-iron import into cell"/>
    <property type="evidence" value="ECO:0007669"/>
    <property type="project" value="TreeGrafter"/>
</dbReference>
<feature type="transmembrane region" description="Helical" evidence="8">
    <location>
        <begin position="189"/>
        <end position="206"/>
    </location>
</feature>
<protein>
    <submittedName>
        <fullName evidence="9">Iron ABC transporter permease</fullName>
    </submittedName>
</protein>
<name>A0A419SNA6_9BACL</name>
<feature type="transmembrane region" description="Helical" evidence="8">
    <location>
        <begin position="213"/>
        <end position="232"/>
    </location>
</feature>
<feature type="transmembrane region" description="Helical" evidence="8">
    <location>
        <begin position="133"/>
        <end position="152"/>
    </location>
</feature>
<keyword evidence="7 8" id="KW-0472">Membrane</keyword>
<reference evidence="9 10" key="1">
    <citation type="submission" date="2016-08" db="EMBL/GenBank/DDBJ databases">
        <title>Novel Firmicute Genomes.</title>
        <authorList>
            <person name="Poppleton D.I."/>
            <person name="Gribaldo S."/>
        </authorList>
    </citation>
    <scope>NUCLEOTIDE SEQUENCE [LARGE SCALE GENOMIC DNA]</scope>
    <source>
        <strain evidence="9 10">RAOx-1</strain>
    </source>
</reference>
<dbReference type="PANTHER" id="PTHR30472">
    <property type="entry name" value="FERRIC ENTEROBACTIN TRANSPORT SYSTEM PERMEASE PROTEIN"/>
    <property type="match status" value="1"/>
</dbReference>
<feature type="transmembrane region" description="Helical" evidence="8">
    <location>
        <begin position="291"/>
        <end position="310"/>
    </location>
</feature>
<dbReference type="CDD" id="cd06550">
    <property type="entry name" value="TM_ABC_iron-siderophores_like"/>
    <property type="match status" value="1"/>
</dbReference>
<dbReference type="GO" id="GO:0022857">
    <property type="term" value="F:transmembrane transporter activity"/>
    <property type="evidence" value="ECO:0007669"/>
    <property type="project" value="InterPro"/>
</dbReference>
<evidence type="ECO:0000256" key="3">
    <source>
        <dbReference type="ARBA" id="ARBA00022448"/>
    </source>
</evidence>
<keyword evidence="6 8" id="KW-1133">Transmembrane helix</keyword>
<comment type="similarity">
    <text evidence="2">Belongs to the binding-protein-dependent transport system permease family. FecCD subfamily.</text>
</comment>
<evidence type="ECO:0000256" key="5">
    <source>
        <dbReference type="ARBA" id="ARBA00022692"/>
    </source>
</evidence>
<feature type="transmembrane region" description="Helical" evidence="8">
    <location>
        <begin position="164"/>
        <end position="183"/>
    </location>
</feature>
<feature type="transmembrane region" description="Helical" evidence="8">
    <location>
        <begin position="252"/>
        <end position="279"/>
    </location>
</feature>
<dbReference type="InterPro" id="IPR037294">
    <property type="entry name" value="ABC_BtuC-like"/>
</dbReference>
<dbReference type="GO" id="GO:0005886">
    <property type="term" value="C:plasma membrane"/>
    <property type="evidence" value="ECO:0007669"/>
    <property type="project" value="UniProtKB-SubCell"/>
</dbReference>
<evidence type="ECO:0000256" key="4">
    <source>
        <dbReference type="ARBA" id="ARBA00022475"/>
    </source>
</evidence>
<dbReference type="SUPFAM" id="SSF81345">
    <property type="entry name" value="ABC transporter involved in vitamin B12 uptake, BtuC"/>
    <property type="match status" value="1"/>
</dbReference>
<comment type="subcellular location">
    <subcellularLocation>
        <location evidence="1">Cell membrane</location>
        <topology evidence="1">Multi-pass membrane protein</topology>
    </subcellularLocation>
</comment>
<dbReference type="EMBL" id="MCHY01000006">
    <property type="protein sequence ID" value="RKD25790.1"/>
    <property type="molecule type" value="Genomic_DNA"/>
</dbReference>
<keyword evidence="10" id="KW-1185">Reference proteome</keyword>
<dbReference type="Proteomes" id="UP000284219">
    <property type="component" value="Unassembled WGS sequence"/>
</dbReference>
<dbReference type="InterPro" id="IPR000522">
    <property type="entry name" value="ABC_transptr_permease_BtuC"/>
</dbReference>
<organism evidence="9 10">
    <name type="scientific">Ammoniphilus oxalaticus</name>
    <dbReference type="NCBI Taxonomy" id="66863"/>
    <lineage>
        <taxon>Bacteria</taxon>
        <taxon>Bacillati</taxon>
        <taxon>Bacillota</taxon>
        <taxon>Bacilli</taxon>
        <taxon>Bacillales</taxon>
        <taxon>Paenibacillaceae</taxon>
        <taxon>Aneurinibacillus group</taxon>
        <taxon>Ammoniphilus</taxon>
    </lineage>
</organism>
<comment type="caution">
    <text evidence="9">The sequence shown here is derived from an EMBL/GenBank/DDBJ whole genome shotgun (WGS) entry which is preliminary data.</text>
</comment>
<evidence type="ECO:0000256" key="1">
    <source>
        <dbReference type="ARBA" id="ARBA00004651"/>
    </source>
</evidence>
<dbReference type="Gene3D" id="1.10.3470.10">
    <property type="entry name" value="ABC transporter involved in vitamin B12 uptake, BtuC"/>
    <property type="match status" value="1"/>
</dbReference>
<dbReference type="RefSeq" id="WP_120188468.1">
    <property type="nucleotide sequence ID" value="NZ_MCHY01000006.1"/>
</dbReference>
<accession>A0A419SNA6</accession>
<dbReference type="Pfam" id="PF01032">
    <property type="entry name" value="FecCD"/>
    <property type="match status" value="1"/>
</dbReference>
<keyword evidence="4" id="KW-1003">Cell membrane</keyword>
<sequence length="346" mass="36907">MTKFYSIRNKTGSISFQVNKKTLCIFSILVILSLFLILLSLSIGSSFISPLAVMKHLFGFGDDEHHFILNTLRLPRTLLSFLVGAALGVSGLILLGIVRNPLASPDIIGITGGASVGAILFITYFMGTVSIQWLPFAALLGAALVSLVIYLLSWNKGVTPIRLILIGIGVAAAMGAIVTMFIVINETAATTKAYLWITGSLYGASWREVMSMLPWVLIFIPLSLLFSRAVNVKELGDDVAFGLGVNVQLHRLILLFISVSLAGSAVAFAGGIGFVGLIAPHMARMLVGRSFASLIPISACLGGIIVVMADTVARTAFLPLDIPAGVFTAGIGAPFFIFLLYRNRNM</sequence>
<dbReference type="OrthoDB" id="9811721at2"/>
<feature type="transmembrane region" description="Helical" evidence="8">
    <location>
        <begin position="322"/>
        <end position="341"/>
    </location>
</feature>
<dbReference type="FunFam" id="1.10.3470.10:FF:000001">
    <property type="entry name" value="Vitamin B12 ABC transporter permease BtuC"/>
    <property type="match status" value="1"/>
</dbReference>
<dbReference type="AlphaFoldDB" id="A0A419SNA6"/>
<feature type="transmembrane region" description="Helical" evidence="8">
    <location>
        <begin position="23"/>
        <end position="48"/>
    </location>
</feature>